<dbReference type="AlphaFoldDB" id="A0A7J4JTD1"/>
<keyword evidence="1" id="KW-0805">Transcription regulation</keyword>
<dbReference type="InterPro" id="IPR011991">
    <property type="entry name" value="ArsR-like_HTH"/>
</dbReference>
<feature type="transmembrane region" description="Helical" evidence="4">
    <location>
        <begin position="169"/>
        <end position="189"/>
    </location>
</feature>
<protein>
    <submittedName>
        <fullName evidence="6">Winged helix-turn-helix transcriptional regulator</fullName>
    </submittedName>
</protein>
<dbReference type="EMBL" id="DUFW01000002">
    <property type="protein sequence ID" value="HIH21042.1"/>
    <property type="molecule type" value="Genomic_DNA"/>
</dbReference>
<evidence type="ECO:0000313" key="7">
    <source>
        <dbReference type="Proteomes" id="UP000590964"/>
    </source>
</evidence>
<dbReference type="Pfam" id="PF01022">
    <property type="entry name" value="HTH_5"/>
    <property type="match status" value="1"/>
</dbReference>
<keyword evidence="4" id="KW-0812">Transmembrane</keyword>
<dbReference type="SMART" id="SM00418">
    <property type="entry name" value="HTH_ARSR"/>
    <property type="match status" value="1"/>
</dbReference>
<evidence type="ECO:0000256" key="4">
    <source>
        <dbReference type="SAM" id="Phobius"/>
    </source>
</evidence>
<evidence type="ECO:0000256" key="3">
    <source>
        <dbReference type="ARBA" id="ARBA00023163"/>
    </source>
</evidence>
<dbReference type="SUPFAM" id="SSF46785">
    <property type="entry name" value="Winged helix' DNA-binding domain"/>
    <property type="match status" value="1"/>
</dbReference>
<feature type="domain" description="HTH arsR-type" evidence="5">
    <location>
        <begin position="9"/>
        <end position="83"/>
    </location>
</feature>
<accession>A0A7J4JTD1</accession>
<evidence type="ECO:0000256" key="1">
    <source>
        <dbReference type="ARBA" id="ARBA00023015"/>
    </source>
</evidence>
<comment type="caution">
    <text evidence="6">The sequence shown here is derived from an EMBL/GenBank/DDBJ whole genome shotgun (WGS) entry which is preliminary data.</text>
</comment>
<organism evidence="6 7">
    <name type="scientific">Candidatus Iainarchaeum sp</name>
    <dbReference type="NCBI Taxonomy" id="3101447"/>
    <lineage>
        <taxon>Archaea</taxon>
        <taxon>Candidatus Iainarchaeota</taxon>
        <taxon>Candidatus Iainarchaeia</taxon>
        <taxon>Candidatus Iainarchaeales</taxon>
        <taxon>Candidatus Iainarchaeaceae</taxon>
        <taxon>Candidatus Iainarchaeum</taxon>
    </lineage>
</organism>
<evidence type="ECO:0000256" key="2">
    <source>
        <dbReference type="ARBA" id="ARBA00023125"/>
    </source>
</evidence>
<dbReference type="GO" id="GO:0003677">
    <property type="term" value="F:DNA binding"/>
    <property type="evidence" value="ECO:0007669"/>
    <property type="project" value="UniProtKB-KW"/>
</dbReference>
<name>A0A7J4JTD1_9ARCH</name>
<evidence type="ECO:0000259" key="5">
    <source>
        <dbReference type="SMART" id="SM00418"/>
    </source>
</evidence>
<gene>
    <name evidence="6" type="ORF">HA222_00060</name>
</gene>
<keyword evidence="2" id="KW-0238">DNA-binding</keyword>
<dbReference type="InterPro" id="IPR036390">
    <property type="entry name" value="WH_DNA-bd_sf"/>
</dbReference>
<keyword evidence="3" id="KW-0804">Transcription</keyword>
<feature type="transmembrane region" description="Helical" evidence="4">
    <location>
        <begin position="89"/>
        <end position="111"/>
    </location>
</feature>
<evidence type="ECO:0000313" key="6">
    <source>
        <dbReference type="EMBL" id="HIH21042.1"/>
    </source>
</evidence>
<sequence>MAELIISGNDFKALSSEVRVHIIKLLASRNHNLTELSSRLKLSMPSVKQHIDVLLATDLIVQADAGHKWKYYSLSRKGKKLVEPYSSQVMIVLASFVVGVLGIAMIAYSLLGFQALGISSTSLSTSQGIIAENTVASEALGAVAKDAVGAGGVQEALNASSGVQAFAGLPSWLFLVIGVLVLAFAFLLFKRKLALFR</sequence>
<dbReference type="Gene3D" id="1.10.10.10">
    <property type="entry name" value="Winged helix-like DNA-binding domain superfamily/Winged helix DNA-binding domain"/>
    <property type="match status" value="1"/>
</dbReference>
<dbReference type="Proteomes" id="UP000590964">
    <property type="component" value="Unassembled WGS sequence"/>
</dbReference>
<dbReference type="PANTHER" id="PTHR33154:SF38">
    <property type="entry name" value="HTH ARSR-TYPE DOMAIN-CONTAINING PROTEIN"/>
    <property type="match status" value="1"/>
</dbReference>
<dbReference type="CDD" id="cd00090">
    <property type="entry name" value="HTH_ARSR"/>
    <property type="match status" value="1"/>
</dbReference>
<keyword evidence="4" id="KW-0472">Membrane</keyword>
<proteinExistence type="predicted"/>
<dbReference type="GO" id="GO:0003700">
    <property type="term" value="F:DNA-binding transcription factor activity"/>
    <property type="evidence" value="ECO:0007669"/>
    <property type="project" value="InterPro"/>
</dbReference>
<reference evidence="7" key="1">
    <citation type="journal article" date="2020" name="bioRxiv">
        <title>A rank-normalized archaeal taxonomy based on genome phylogeny resolves widespread incomplete and uneven classifications.</title>
        <authorList>
            <person name="Rinke C."/>
            <person name="Chuvochina M."/>
            <person name="Mussig A.J."/>
            <person name="Chaumeil P.-A."/>
            <person name="Waite D.W."/>
            <person name="Whitman W.B."/>
            <person name="Parks D.H."/>
            <person name="Hugenholtz P."/>
        </authorList>
    </citation>
    <scope>NUCLEOTIDE SEQUENCE [LARGE SCALE GENOMIC DNA]</scope>
</reference>
<dbReference type="InterPro" id="IPR036388">
    <property type="entry name" value="WH-like_DNA-bd_sf"/>
</dbReference>
<dbReference type="PANTHER" id="PTHR33154">
    <property type="entry name" value="TRANSCRIPTIONAL REGULATOR, ARSR FAMILY"/>
    <property type="match status" value="1"/>
</dbReference>
<dbReference type="InterPro" id="IPR051081">
    <property type="entry name" value="HTH_MetalResp_TranReg"/>
</dbReference>
<keyword evidence="4" id="KW-1133">Transmembrane helix</keyword>
<dbReference type="InterPro" id="IPR001845">
    <property type="entry name" value="HTH_ArsR_DNA-bd_dom"/>
</dbReference>